<dbReference type="STRING" id="77020.A0A0M9VR95"/>
<evidence type="ECO:0000313" key="5">
    <source>
        <dbReference type="Proteomes" id="UP000037751"/>
    </source>
</evidence>
<dbReference type="Pfam" id="PF01302">
    <property type="entry name" value="CAP_GLY"/>
    <property type="match status" value="1"/>
</dbReference>
<dbReference type="SMART" id="SM01052">
    <property type="entry name" value="CAP_GLY"/>
    <property type="match status" value="1"/>
</dbReference>
<proteinExistence type="predicted"/>
<organism evidence="4 5">
    <name type="scientific">Malassezia pachydermatis</name>
    <dbReference type="NCBI Taxonomy" id="77020"/>
    <lineage>
        <taxon>Eukaryota</taxon>
        <taxon>Fungi</taxon>
        <taxon>Dikarya</taxon>
        <taxon>Basidiomycota</taxon>
        <taxon>Ustilaginomycotina</taxon>
        <taxon>Malasseziomycetes</taxon>
        <taxon>Malasseziales</taxon>
        <taxon>Malasseziaceae</taxon>
        <taxon>Malassezia</taxon>
    </lineage>
</organism>
<dbReference type="GeneID" id="28729920"/>
<sequence>MSASAPLTLRARCRVTNLGLGEILFVGQTSFAAGTWVGVYLDEPRGKNDGSVQGKRYFSCEPYYGVFVRPSQVHMMDEDGMLEPSAAVSTPRSAAPLQTPVRSTQRSALSTPRSMHTTDRRSPVRSAPRMSLMHAQARLGTKPTSTTPVRTPPAAKTLPEATWASMKKKNPSPEPVLPQHTPSPEPDLSTSLLPTMPVCPPTPQRTKASEPVAPPASQKAQDTQREQALEARVQELTEALESAQTRISTLESDSTTKTDLTTALEAAKAQVAELQQAKEEGQTRMEELTEALEMATLDREMAEERTESLQHELQSVQATLTSLQEEKEAQQAADRAQIPDEELSLLEQNERLKEALLRLRDATQETEAAQRRELASLRADLAAHETLVSEHASLQEQWQRSEVLIQELRMQAEMASGAEDMLETLTERNMALEERVEQLTDDIQELETLRDVHEELEATHLETESQLQQTLQEREDRIAQLMDERQGMEASISSHNSTLEQFRALVAELARDRDEWRAKCHAPVAQAPAMPVSMPTPSAPTLVPSMRQLEQAQLTQHVAFLRAYVPASVADEAERSFLGVLAYERLARYADLASHAMAYDIPALVVERALEESVLRRCQARERVASVGARALYIAAVLRTAPVDTFLAHATDQALLMPQIQAWDKALQGWDDDDTTLPIEDTRTMLDQIITSLPSVTSVRIDAAQMLAQAWHTSATADTLLAHAGYAQQHTSTTSVRECVAVATRIRTACWRWYRRVSRLFDEHAMLLWPEDLATSVSTMASRLHDELATFSPTRVDASRSALATLRTLADDVEALVSYAHRAEAVQAWDAAPEGPWTAHATVTLAAYVETAMEAEKASWEAAMTSLRETAHAQAAQADAAGIKLERLYVQLAQAQTQAAQAADWHQQVETLQAQLASTTPTTAMPSSDKHATPPSVPTEYGEDTLALKQALQAVQTENCRLKASHWLAPLAHLPPLPHARRSVAHVAAQASPMYRPPGLAVSMPRVIEL</sequence>
<dbReference type="PANTHER" id="PTHR18916">
    <property type="entry name" value="DYNACTIN 1-RELATED MICROTUBULE-BINDING"/>
    <property type="match status" value="1"/>
</dbReference>
<gene>
    <name evidence="4" type="ORF">Malapachy_3578</name>
</gene>
<dbReference type="VEuPathDB" id="FungiDB:Malapachy_3578"/>
<dbReference type="RefSeq" id="XP_017993991.1">
    <property type="nucleotide sequence ID" value="XM_018138044.1"/>
</dbReference>
<dbReference type="Gene3D" id="2.30.30.190">
    <property type="entry name" value="CAP Gly-rich-like domain"/>
    <property type="match status" value="1"/>
</dbReference>
<feature type="domain" description="CAP-Gly" evidence="3">
    <location>
        <begin position="27"/>
        <end position="69"/>
    </location>
</feature>
<name>A0A0M9VR95_9BASI</name>
<comment type="caution">
    <text evidence="4">The sequence shown here is derived from an EMBL/GenBank/DDBJ whole genome shotgun (WGS) entry which is preliminary data.</text>
</comment>
<evidence type="ECO:0000256" key="1">
    <source>
        <dbReference type="SAM" id="Coils"/>
    </source>
</evidence>
<dbReference type="InterPro" id="IPR036859">
    <property type="entry name" value="CAP-Gly_dom_sf"/>
</dbReference>
<dbReference type="EMBL" id="LGAV01000001">
    <property type="protein sequence ID" value="KOS16359.1"/>
    <property type="molecule type" value="Genomic_DNA"/>
</dbReference>
<feature type="compositionally biased region" description="Low complexity" evidence="2">
    <location>
        <begin position="918"/>
        <end position="927"/>
    </location>
</feature>
<evidence type="ECO:0000313" key="4">
    <source>
        <dbReference type="EMBL" id="KOS16359.1"/>
    </source>
</evidence>
<dbReference type="SUPFAM" id="SSF74924">
    <property type="entry name" value="Cap-Gly domain"/>
    <property type="match status" value="1"/>
</dbReference>
<feature type="region of interest" description="Disordered" evidence="2">
    <location>
        <begin position="918"/>
        <end position="941"/>
    </location>
</feature>
<feature type="region of interest" description="Disordered" evidence="2">
    <location>
        <begin position="84"/>
        <end position="228"/>
    </location>
</feature>
<keyword evidence="1" id="KW-0175">Coiled coil</keyword>
<dbReference type="Proteomes" id="UP000037751">
    <property type="component" value="Unassembled WGS sequence"/>
</dbReference>
<keyword evidence="5" id="KW-1185">Reference proteome</keyword>
<evidence type="ECO:0000259" key="3">
    <source>
        <dbReference type="PROSITE" id="PS50245"/>
    </source>
</evidence>
<feature type="compositionally biased region" description="Pro residues" evidence="2">
    <location>
        <begin position="172"/>
        <end position="185"/>
    </location>
</feature>
<feature type="compositionally biased region" description="Polar residues" evidence="2">
    <location>
        <begin position="100"/>
        <end position="115"/>
    </location>
</feature>
<protein>
    <submittedName>
        <fullName evidence="4">Dynactin subunit 1</fullName>
    </submittedName>
</protein>
<dbReference type="AlphaFoldDB" id="A0A0M9VR95"/>
<feature type="coiled-coil region" evidence="1">
    <location>
        <begin position="415"/>
        <end position="519"/>
    </location>
</feature>
<dbReference type="OrthoDB" id="2130750at2759"/>
<reference evidence="4 5" key="1">
    <citation type="submission" date="2015-07" db="EMBL/GenBank/DDBJ databases">
        <title>Draft Genome Sequence of Malassezia furfur CBS1878 and Malassezia pachydermatis CBS1879.</title>
        <authorList>
            <person name="Triana S."/>
            <person name="Ohm R."/>
            <person name="Gonzalez A."/>
            <person name="DeCock H."/>
            <person name="Restrepo S."/>
            <person name="Celis A."/>
        </authorList>
    </citation>
    <scope>NUCLEOTIDE SEQUENCE [LARGE SCALE GENOMIC DNA]</scope>
    <source>
        <strain evidence="4 5">CBS 1879</strain>
    </source>
</reference>
<dbReference type="PROSITE" id="PS00845">
    <property type="entry name" value="CAP_GLY_1"/>
    <property type="match status" value="1"/>
</dbReference>
<dbReference type="InterPro" id="IPR000938">
    <property type="entry name" value="CAP-Gly_domain"/>
</dbReference>
<dbReference type="PROSITE" id="PS50245">
    <property type="entry name" value="CAP_GLY_2"/>
    <property type="match status" value="1"/>
</dbReference>
<accession>A0A0M9VR95</accession>
<evidence type="ECO:0000256" key="2">
    <source>
        <dbReference type="SAM" id="MobiDB-lite"/>
    </source>
</evidence>